<dbReference type="EMBL" id="JARK01001504">
    <property type="protein sequence ID" value="EYB94659.1"/>
    <property type="molecule type" value="Genomic_DNA"/>
</dbReference>
<organism evidence="1 2">
    <name type="scientific">Ancylostoma ceylanicum</name>
    <dbReference type="NCBI Taxonomy" id="53326"/>
    <lineage>
        <taxon>Eukaryota</taxon>
        <taxon>Metazoa</taxon>
        <taxon>Ecdysozoa</taxon>
        <taxon>Nematoda</taxon>
        <taxon>Chromadorea</taxon>
        <taxon>Rhabditida</taxon>
        <taxon>Rhabditina</taxon>
        <taxon>Rhabditomorpha</taxon>
        <taxon>Strongyloidea</taxon>
        <taxon>Ancylostomatidae</taxon>
        <taxon>Ancylostomatinae</taxon>
        <taxon>Ancylostoma</taxon>
    </lineage>
</organism>
<accession>A0A016SWF2</accession>
<gene>
    <name evidence="1" type="primary">Acey_s0168.g159</name>
    <name evidence="1" type="ORF">Y032_0168g159</name>
</gene>
<evidence type="ECO:0000313" key="1">
    <source>
        <dbReference type="EMBL" id="EYB94659.1"/>
    </source>
</evidence>
<reference evidence="2" key="1">
    <citation type="journal article" date="2015" name="Nat. Genet.">
        <title>The genome and transcriptome of the zoonotic hookworm Ancylostoma ceylanicum identify infection-specific gene families.</title>
        <authorList>
            <person name="Schwarz E.M."/>
            <person name="Hu Y."/>
            <person name="Antoshechkin I."/>
            <person name="Miller M.M."/>
            <person name="Sternberg P.W."/>
            <person name="Aroian R.V."/>
        </authorList>
    </citation>
    <scope>NUCLEOTIDE SEQUENCE</scope>
    <source>
        <strain evidence="2">HY135</strain>
    </source>
</reference>
<dbReference type="Proteomes" id="UP000024635">
    <property type="component" value="Unassembled WGS sequence"/>
</dbReference>
<dbReference type="AlphaFoldDB" id="A0A016SWF2"/>
<sequence>MATLASVSTAKSPQVRRLFLVFNLSLWFPISRLHTACLDPGHVGLSSLVHGETSDTIRKKQVFISSRVQKCGGSSIHQCLLHSLYNPDVSEQVRILNALVF</sequence>
<name>A0A016SWF2_9BILA</name>
<comment type="caution">
    <text evidence="1">The sequence shown here is derived from an EMBL/GenBank/DDBJ whole genome shotgun (WGS) entry which is preliminary data.</text>
</comment>
<evidence type="ECO:0000313" key="2">
    <source>
        <dbReference type="Proteomes" id="UP000024635"/>
    </source>
</evidence>
<protein>
    <submittedName>
        <fullName evidence="1">Uncharacterized protein</fullName>
    </submittedName>
</protein>
<keyword evidence="2" id="KW-1185">Reference proteome</keyword>
<proteinExistence type="predicted"/>